<dbReference type="EMBL" id="JAUUTY010000003">
    <property type="protein sequence ID" value="KAK1670405.1"/>
    <property type="molecule type" value="Genomic_DNA"/>
</dbReference>
<organism evidence="2 3">
    <name type="scientific">Lolium multiflorum</name>
    <name type="common">Italian ryegrass</name>
    <name type="synonym">Lolium perenne subsp. multiflorum</name>
    <dbReference type="NCBI Taxonomy" id="4521"/>
    <lineage>
        <taxon>Eukaryota</taxon>
        <taxon>Viridiplantae</taxon>
        <taxon>Streptophyta</taxon>
        <taxon>Embryophyta</taxon>
        <taxon>Tracheophyta</taxon>
        <taxon>Spermatophyta</taxon>
        <taxon>Magnoliopsida</taxon>
        <taxon>Liliopsida</taxon>
        <taxon>Poales</taxon>
        <taxon>Poaceae</taxon>
        <taxon>BOP clade</taxon>
        <taxon>Pooideae</taxon>
        <taxon>Poodae</taxon>
        <taxon>Poeae</taxon>
        <taxon>Poeae Chloroplast Group 2 (Poeae type)</taxon>
        <taxon>Loliodinae</taxon>
        <taxon>Loliinae</taxon>
        <taxon>Lolium</taxon>
    </lineage>
</organism>
<evidence type="ECO:0000256" key="1">
    <source>
        <dbReference type="SAM" id="MobiDB-lite"/>
    </source>
</evidence>
<feature type="region of interest" description="Disordered" evidence="1">
    <location>
        <begin position="1"/>
        <end position="43"/>
    </location>
</feature>
<proteinExistence type="predicted"/>
<protein>
    <submittedName>
        <fullName evidence="2">Uncharacterized protein</fullName>
    </submittedName>
</protein>
<dbReference type="AlphaFoldDB" id="A0AAD8WSJ9"/>
<dbReference type="Proteomes" id="UP001231189">
    <property type="component" value="Unassembled WGS sequence"/>
</dbReference>
<keyword evidence="3" id="KW-1185">Reference proteome</keyword>
<reference evidence="2" key="1">
    <citation type="submission" date="2023-07" db="EMBL/GenBank/DDBJ databases">
        <title>A chromosome-level genome assembly of Lolium multiflorum.</title>
        <authorList>
            <person name="Chen Y."/>
            <person name="Copetti D."/>
            <person name="Kolliker R."/>
            <person name="Studer B."/>
        </authorList>
    </citation>
    <scope>NUCLEOTIDE SEQUENCE</scope>
    <source>
        <strain evidence="2">02402/16</strain>
        <tissue evidence="2">Leaf</tissue>
    </source>
</reference>
<feature type="compositionally biased region" description="Basic and acidic residues" evidence="1">
    <location>
        <begin position="21"/>
        <end position="31"/>
    </location>
</feature>
<gene>
    <name evidence="2" type="ORF">QYE76_058564</name>
</gene>
<evidence type="ECO:0000313" key="2">
    <source>
        <dbReference type="EMBL" id="KAK1670405.1"/>
    </source>
</evidence>
<accession>A0AAD8WSJ9</accession>
<name>A0AAD8WSJ9_LOLMU</name>
<sequence length="288" mass="31256">MRPFSPAKFVPPQGRAAPLDPDAHRHAEASGRRATPLAQARQGKEKKILTGLPMTLQFVAGKEKGTTSVPLDGGAPTLGCTHRRQGGQGGSTARLLLAIDPRVLVVGDAEDGKVKGTGPLLLQARLRAAVAGREARESPAIAGKGTRGFYLMSCIKDVPTLRGDNYTEWRKKVDFAFVCAEVDWVVDTPQPIKPTDPVRADGDTDDAWAKKKRDHAPVEMSYTLENRKWQTANKKCMAFIKNTIENAIVGSITECASAGEYLEKIKSQFTGSSKTYATQLLKQLVTEK</sequence>
<evidence type="ECO:0000313" key="3">
    <source>
        <dbReference type="Proteomes" id="UP001231189"/>
    </source>
</evidence>
<comment type="caution">
    <text evidence="2">The sequence shown here is derived from an EMBL/GenBank/DDBJ whole genome shotgun (WGS) entry which is preliminary data.</text>
</comment>